<accession>A0A915J2H2</accession>
<keyword evidence="1" id="KW-1185">Reference proteome</keyword>
<sequence length="88" mass="10381">MSGERRRNFAPVLACRTRFSHFIRHIERESHYGDDIAKERNYEQLKIRMITVEHNAILIYDLIRKKRIQKYQRLGGPINGSPKSATSP</sequence>
<dbReference type="WBParaSite" id="nRc.2.0.1.t20600-RA">
    <property type="protein sequence ID" value="nRc.2.0.1.t20600-RA"/>
    <property type="gene ID" value="nRc.2.0.1.g20600"/>
</dbReference>
<protein>
    <submittedName>
        <fullName evidence="2">Uncharacterized protein</fullName>
    </submittedName>
</protein>
<evidence type="ECO:0000313" key="1">
    <source>
        <dbReference type="Proteomes" id="UP000887565"/>
    </source>
</evidence>
<organism evidence="1 2">
    <name type="scientific">Romanomermis culicivorax</name>
    <name type="common">Nematode worm</name>
    <dbReference type="NCBI Taxonomy" id="13658"/>
    <lineage>
        <taxon>Eukaryota</taxon>
        <taxon>Metazoa</taxon>
        <taxon>Ecdysozoa</taxon>
        <taxon>Nematoda</taxon>
        <taxon>Enoplea</taxon>
        <taxon>Dorylaimia</taxon>
        <taxon>Mermithida</taxon>
        <taxon>Mermithoidea</taxon>
        <taxon>Mermithidae</taxon>
        <taxon>Romanomermis</taxon>
    </lineage>
</organism>
<reference evidence="2" key="1">
    <citation type="submission" date="2022-11" db="UniProtKB">
        <authorList>
            <consortium name="WormBaseParasite"/>
        </authorList>
    </citation>
    <scope>IDENTIFICATION</scope>
</reference>
<evidence type="ECO:0000313" key="2">
    <source>
        <dbReference type="WBParaSite" id="nRc.2.0.1.t20600-RA"/>
    </source>
</evidence>
<dbReference type="Proteomes" id="UP000887565">
    <property type="component" value="Unplaced"/>
</dbReference>
<proteinExistence type="predicted"/>
<dbReference type="AlphaFoldDB" id="A0A915J2H2"/>
<name>A0A915J2H2_ROMCU</name>